<keyword evidence="5" id="KW-1185">Reference proteome</keyword>
<dbReference type="Gene3D" id="3.30.1950.10">
    <property type="entry name" value="wza like domain"/>
    <property type="match status" value="1"/>
</dbReference>
<comment type="caution">
    <text evidence="4">The sequence shown here is derived from an EMBL/GenBank/DDBJ whole genome shotgun (WGS) entry which is preliminary data.</text>
</comment>
<dbReference type="Pfam" id="PF10531">
    <property type="entry name" value="SLBB"/>
    <property type="match status" value="1"/>
</dbReference>
<name>A0A420E669_9ALTE</name>
<dbReference type="GO" id="GO:0015159">
    <property type="term" value="F:polysaccharide transmembrane transporter activity"/>
    <property type="evidence" value="ECO:0007669"/>
    <property type="project" value="InterPro"/>
</dbReference>
<feature type="domain" description="Soluble ligand binding" evidence="3">
    <location>
        <begin position="101"/>
        <end position="147"/>
    </location>
</feature>
<evidence type="ECO:0000256" key="1">
    <source>
        <dbReference type="ARBA" id="ARBA00022729"/>
    </source>
</evidence>
<proteinExistence type="predicted"/>
<dbReference type="Pfam" id="PF02563">
    <property type="entry name" value="Poly_export"/>
    <property type="match status" value="1"/>
</dbReference>
<feature type="domain" description="Polysaccharide export protein N-terminal" evidence="2">
    <location>
        <begin position="20"/>
        <end position="95"/>
    </location>
</feature>
<keyword evidence="1" id="KW-0732">Signal</keyword>
<organism evidence="4 5">
    <name type="scientific">Alginatibacterium sediminis</name>
    <dbReference type="NCBI Taxonomy" id="2164068"/>
    <lineage>
        <taxon>Bacteria</taxon>
        <taxon>Pseudomonadati</taxon>
        <taxon>Pseudomonadota</taxon>
        <taxon>Gammaproteobacteria</taxon>
        <taxon>Alteromonadales</taxon>
        <taxon>Alteromonadaceae</taxon>
        <taxon>Alginatibacterium</taxon>
    </lineage>
</organism>
<accession>A0A420E669</accession>
<dbReference type="PANTHER" id="PTHR33619:SF3">
    <property type="entry name" value="POLYSACCHARIDE EXPORT PROTEIN GFCE-RELATED"/>
    <property type="match status" value="1"/>
</dbReference>
<evidence type="ECO:0000313" key="5">
    <source>
        <dbReference type="Proteomes" id="UP000286482"/>
    </source>
</evidence>
<dbReference type="InterPro" id="IPR049712">
    <property type="entry name" value="Poly_export"/>
</dbReference>
<dbReference type="EMBL" id="RAQO01000012">
    <property type="protein sequence ID" value="RKF13228.1"/>
    <property type="molecule type" value="Genomic_DNA"/>
</dbReference>
<dbReference type="OrthoDB" id="9808948at2"/>
<sequence length="173" mass="18960">MRWLSLVFVLFLVPSLVWGQENTDYRLGPGDVIDIIVYEEQDLSMQVMVSSSGLVNYPYLGKIKVSGQTPEQVKLSLEHGLAGDYLIDPKIAVNVVSYRQIFVNGEVEKPGAYAYQPGLTIEKAVALAGGFSQRAYDGNITLTPGNGADDKSKVSLKLSIDPGDIIMVGRRFF</sequence>
<protein>
    <submittedName>
        <fullName evidence="4">Polysaccharide export protein</fullName>
    </submittedName>
</protein>
<dbReference type="InterPro" id="IPR019554">
    <property type="entry name" value="Soluble_ligand-bd"/>
</dbReference>
<dbReference type="RefSeq" id="WP_120356641.1">
    <property type="nucleotide sequence ID" value="NZ_RAQO01000012.1"/>
</dbReference>
<dbReference type="AlphaFoldDB" id="A0A420E669"/>
<dbReference type="InterPro" id="IPR003715">
    <property type="entry name" value="Poly_export_N"/>
</dbReference>
<gene>
    <name evidence="4" type="ORF">DBZ36_19410</name>
</gene>
<evidence type="ECO:0000313" key="4">
    <source>
        <dbReference type="EMBL" id="RKF13228.1"/>
    </source>
</evidence>
<evidence type="ECO:0000259" key="3">
    <source>
        <dbReference type="Pfam" id="PF10531"/>
    </source>
</evidence>
<evidence type="ECO:0000259" key="2">
    <source>
        <dbReference type="Pfam" id="PF02563"/>
    </source>
</evidence>
<dbReference type="PANTHER" id="PTHR33619">
    <property type="entry name" value="POLYSACCHARIDE EXPORT PROTEIN GFCE-RELATED"/>
    <property type="match status" value="1"/>
</dbReference>
<dbReference type="Proteomes" id="UP000286482">
    <property type="component" value="Unassembled WGS sequence"/>
</dbReference>
<reference evidence="4 5" key="1">
    <citation type="submission" date="2018-09" db="EMBL/GenBank/DDBJ databases">
        <authorList>
            <person name="Wang Z."/>
        </authorList>
    </citation>
    <scope>NUCLEOTIDE SEQUENCE [LARGE SCALE GENOMIC DNA]</scope>
    <source>
        <strain evidence="4 5">ALS 81</strain>
    </source>
</reference>